<protein>
    <recommendedName>
        <fullName evidence="8">WSC domain-containing protein</fullName>
    </recommendedName>
</protein>
<keyword evidence="2" id="KW-0812">Transmembrane</keyword>
<comment type="caution">
    <text evidence="9">The sequence shown here is derived from an EMBL/GenBank/DDBJ whole genome shotgun (WGS) entry which is preliminary data.</text>
</comment>
<accession>A0A8S4NIY1</accession>
<comment type="subcellular location">
    <subcellularLocation>
        <location evidence="1">Membrane</location>
        <topology evidence="1">Single-pass membrane protein</topology>
    </subcellularLocation>
</comment>
<feature type="signal peptide" evidence="7">
    <location>
        <begin position="1"/>
        <end position="24"/>
    </location>
</feature>
<evidence type="ECO:0000256" key="7">
    <source>
        <dbReference type="SAM" id="SignalP"/>
    </source>
</evidence>
<evidence type="ECO:0000259" key="8">
    <source>
        <dbReference type="PROSITE" id="PS51212"/>
    </source>
</evidence>
<dbReference type="EMBL" id="CAIIXF020000003">
    <property type="protein sequence ID" value="CAH1780319.1"/>
    <property type="molecule type" value="Genomic_DNA"/>
</dbReference>
<keyword evidence="4" id="KW-1133">Transmembrane helix</keyword>
<dbReference type="Pfam" id="PF01822">
    <property type="entry name" value="WSC"/>
    <property type="match status" value="1"/>
</dbReference>
<evidence type="ECO:0000256" key="2">
    <source>
        <dbReference type="ARBA" id="ARBA00022692"/>
    </source>
</evidence>
<dbReference type="PANTHER" id="PTHR24269">
    <property type="entry name" value="KREMEN PROTEIN"/>
    <property type="match status" value="1"/>
</dbReference>
<feature type="domain" description="WSC" evidence="8">
    <location>
        <begin position="94"/>
        <end position="188"/>
    </location>
</feature>
<proteinExistence type="predicted"/>
<dbReference type="GO" id="GO:0005886">
    <property type="term" value="C:plasma membrane"/>
    <property type="evidence" value="ECO:0007669"/>
    <property type="project" value="TreeGrafter"/>
</dbReference>
<sequence length="195" mass="21477">KMVISVLIILAAMALCGCTQRTTASDCSQQRYGTVQVQIDYIEVKAQMAADGVAAGNSNVDRLVDAANTLKEASDRLSRTLQNAPQGITQTSTDLIYLGCFEDRAERDMPFRHTFQHQYLTPQLCIYGCNHLNEGYKYAGLQHGNECFCGKQFGRYGWSDTTKCEMPCSGNANVTCGGPYENSIYLITLIQDSGQ</sequence>
<evidence type="ECO:0000256" key="3">
    <source>
        <dbReference type="ARBA" id="ARBA00022729"/>
    </source>
</evidence>
<dbReference type="SMART" id="SM00321">
    <property type="entry name" value="WSC"/>
    <property type="match status" value="1"/>
</dbReference>
<evidence type="ECO:0000313" key="10">
    <source>
        <dbReference type="Proteomes" id="UP000749559"/>
    </source>
</evidence>
<gene>
    <name evidence="9" type="ORF">OFUS_LOCUS7024</name>
</gene>
<dbReference type="InterPro" id="IPR002889">
    <property type="entry name" value="WSC_carb-bd"/>
</dbReference>
<keyword evidence="3 7" id="KW-0732">Signal</keyword>
<keyword evidence="10" id="KW-1185">Reference proteome</keyword>
<dbReference type="OrthoDB" id="2019572at2759"/>
<name>A0A8S4NIY1_OWEFU</name>
<evidence type="ECO:0000256" key="5">
    <source>
        <dbReference type="ARBA" id="ARBA00023136"/>
    </source>
</evidence>
<evidence type="ECO:0000256" key="1">
    <source>
        <dbReference type="ARBA" id="ARBA00004167"/>
    </source>
</evidence>
<evidence type="ECO:0000256" key="4">
    <source>
        <dbReference type="ARBA" id="ARBA00022989"/>
    </source>
</evidence>
<reference evidence="9" key="1">
    <citation type="submission" date="2022-03" db="EMBL/GenBank/DDBJ databases">
        <authorList>
            <person name="Martin C."/>
        </authorList>
    </citation>
    <scope>NUCLEOTIDE SEQUENCE</scope>
</reference>
<feature type="non-terminal residue" evidence="9">
    <location>
        <position position="1"/>
    </location>
</feature>
<dbReference type="InterPro" id="IPR051836">
    <property type="entry name" value="Kremen_rcpt"/>
</dbReference>
<feature type="chain" id="PRO_5035879851" description="WSC domain-containing protein" evidence="7">
    <location>
        <begin position="25"/>
        <end position="195"/>
    </location>
</feature>
<evidence type="ECO:0000313" key="9">
    <source>
        <dbReference type="EMBL" id="CAH1780319.1"/>
    </source>
</evidence>
<keyword evidence="6" id="KW-0325">Glycoprotein</keyword>
<dbReference type="AlphaFoldDB" id="A0A8S4NIY1"/>
<dbReference type="PROSITE" id="PS51212">
    <property type="entry name" value="WSC"/>
    <property type="match status" value="1"/>
</dbReference>
<organism evidence="9 10">
    <name type="scientific">Owenia fusiformis</name>
    <name type="common">Polychaete worm</name>
    <dbReference type="NCBI Taxonomy" id="6347"/>
    <lineage>
        <taxon>Eukaryota</taxon>
        <taxon>Metazoa</taxon>
        <taxon>Spiralia</taxon>
        <taxon>Lophotrochozoa</taxon>
        <taxon>Annelida</taxon>
        <taxon>Polychaeta</taxon>
        <taxon>Sedentaria</taxon>
        <taxon>Canalipalpata</taxon>
        <taxon>Sabellida</taxon>
        <taxon>Oweniida</taxon>
        <taxon>Oweniidae</taxon>
        <taxon>Owenia</taxon>
    </lineage>
</organism>
<dbReference type="Proteomes" id="UP000749559">
    <property type="component" value="Unassembled WGS sequence"/>
</dbReference>
<dbReference type="PANTHER" id="PTHR24269:SF16">
    <property type="entry name" value="PROTEIN SLG1"/>
    <property type="match status" value="1"/>
</dbReference>
<evidence type="ECO:0000256" key="6">
    <source>
        <dbReference type="ARBA" id="ARBA00023180"/>
    </source>
</evidence>
<keyword evidence="5" id="KW-0472">Membrane</keyword>